<dbReference type="Proteomes" id="UP000299102">
    <property type="component" value="Unassembled WGS sequence"/>
</dbReference>
<feature type="compositionally biased region" description="Low complexity" evidence="1">
    <location>
        <begin position="174"/>
        <end position="186"/>
    </location>
</feature>
<evidence type="ECO:0000313" key="3">
    <source>
        <dbReference type="Proteomes" id="UP000299102"/>
    </source>
</evidence>
<keyword evidence="3" id="KW-1185">Reference proteome</keyword>
<evidence type="ECO:0000256" key="1">
    <source>
        <dbReference type="SAM" id="MobiDB-lite"/>
    </source>
</evidence>
<dbReference type="AlphaFoldDB" id="A0A4C1ZBL8"/>
<dbReference type="EMBL" id="BGZK01001654">
    <property type="protein sequence ID" value="GBP84007.1"/>
    <property type="molecule type" value="Genomic_DNA"/>
</dbReference>
<evidence type="ECO:0000313" key="2">
    <source>
        <dbReference type="EMBL" id="GBP84007.1"/>
    </source>
</evidence>
<protein>
    <recommendedName>
        <fullName evidence="4">Pre-C2HC domain-containing protein</fullName>
    </recommendedName>
</protein>
<accession>A0A4C1ZBL8</accession>
<comment type="caution">
    <text evidence="2">The sequence shown here is derived from an EMBL/GenBank/DDBJ whole genome shotgun (WGS) entry which is preliminary data.</text>
</comment>
<organism evidence="2 3">
    <name type="scientific">Eumeta variegata</name>
    <name type="common">Bagworm moth</name>
    <name type="synonym">Eumeta japonica</name>
    <dbReference type="NCBI Taxonomy" id="151549"/>
    <lineage>
        <taxon>Eukaryota</taxon>
        <taxon>Metazoa</taxon>
        <taxon>Ecdysozoa</taxon>
        <taxon>Arthropoda</taxon>
        <taxon>Hexapoda</taxon>
        <taxon>Insecta</taxon>
        <taxon>Pterygota</taxon>
        <taxon>Neoptera</taxon>
        <taxon>Endopterygota</taxon>
        <taxon>Lepidoptera</taxon>
        <taxon>Glossata</taxon>
        <taxon>Ditrysia</taxon>
        <taxon>Tineoidea</taxon>
        <taxon>Psychidae</taxon>
        <taxon>Oiketicinae</taxon>
        <taxon>Eumeta</taxon>
    </lineage>
</organism>
<gene>
    <name evidence="2" type="ORF">EVAR_15744_1</name>
</gene>
<reference evidence="2 3" key="1">
    <citation type="journal article" date="2019" name="Commun. Biol.">
        <title>The bagworm genome reveals a unique fibroin gene that provides high tensile strength.</title>
        <authorList>
            <person name="Kono N."/>
            <person name="Nakamura H."/>
            <person name="Ohtoshi R."/>
            <person name="Tomita M."/>
            <person name="Numata K."/>
            <person name="Arakawa K."/>
        </authorList>
    </citation>
    <scope>NUCLEOTIDE SEQUENCE [LARGE SCALE GENOMIC DNA]</scope>
</reference>
<dbReference type="OrthoDB" id="8123886at2759"/>
<evidence type="ECO:0008006" key="4">
    <source>
        <dbReference type="Google" id="ProtNLM"/>
    </source>
</evidence>
<name>A0A4C1ZBL8_EUMVA</name>
<proteinExistence type="predicted"/>
<feature type="region of interest" description="Disordered" evidence="1">
    <location>
        <begin position="166"/>
        <end position="186"/>
    </location>
</feature>
<sequence length="346" mass="38795">MCVRGPHHTHLKEQSIDGAVTTRLAYNNGARVTCAPIRLTINENQSKSCSILRSEFLIILKSLRSPPERVPLRTVIESLYHVRCKPNPCAHDSDVKVPRLRYLEVLERYETGRKDPSCAPSPFARAQHPADHADYFHRLTCIPRHLRHPVAHVSVTAAKQAISGTDSAKISGAKTTTSPKTKSPSPIYLRDKGKWNAVSAEYNRLHINYTSAHNTLHDIKISVDFILDFRSLISLLIKCNFPFHTYALEEGRKIKAVLRNIPLENPTDCIKSDLENQNYSVFAVQRMHRRDSTELGLVLVVLHKSDTAKDIFKYPPKVCGLSGITVEAPYLKAAQGNVSVAKYTTS</sequence>